<gene>
    <name evidence="3" type="ORF">BLNAU_19498</name>
</gene>
<dbReference type="EMBL" id="JARBJD010000254">
    <property type="protein sequence ID" value="KAK2945592.1"/>
    <property type="molecule type" value="Genomic_DNA"/>
</dbReference>
<name>A0ABQ9X1M6_9EUKA</name>
<feature type="region of interest" description="Disordered" evidence="1">
    <location>
        <begin position="1"/>
        <end position="94"/>
    </location>
</feature>
<reference evidence="3 4" key="1">
    <citation type="journal article" date="2022" name="bioRxiv">
        <title>Genomics of Preaxostyla Flagellates Illuminates Evolutionary Transitions and the Path Towards Mitochondrial Loss.</title>
        <authorList>
            <person name="Novak L.V.F."/>
            <person name="Treitli S.C."/>
            <person name="Pyrih J."/>
            <person name="Halakuc P."/>
            <person name="Pipaliya S.V."/>
            <person name="Vacek V."/>
            <person name="Brzon O."/>
            <person name="Soukal P."/>
            <person name="Eme L."/>
            <person name="Dacks J.B."/>
            <person name="Karnkowska A."/>
            <person name="Elias M."/>
            <person name="Hampl V."/>
        </authorList>
    </citation>
    <scope>NUCLEOTIDE SEQUENCE [LARGE SCALE GENOMIC DNA]</scope>
    <source>
        <strain evidence="3">NAU3</strain>
        <tissue evidence="3">Gut</tissue>
    </source>
</reference>
<dbReference type="SMART" id="SM01126">
    <property type="entry name" value="DDE_Tnp_IS1595"/>
    <property type="match status" value="1"/>
</dbReference>
<sequence length="273" mass="30558">MDLLKKIKESISNQLSKNKPPSEDCDVDQNDDILRDGGEGSQQKYSQSLDSEVSQAYGDDDDCQRLSPEPNLSVPTQAPPNSRDNSQKNGSLSEAEIENRTNTHDKALQFAQNLGLLPDRLIGGKDITVEVDEACFCRSKGNRGATRQKEWIVGGYFQADSSGVRQMFLERVANRDAQTLRAILQKHVAPGSTVVTDGWAGSHGIESLGFNHQVVIHKRNEWVNKEGFTTNHIEAYWRRLRQCLPPNLRHLTLLNSTISKPFTFSFCVQMLAM</sequence>
<dbReference type="Pfam" id="PF12762">
    <property type="entry name" value="DDE_Tnp_IS1595"/>
    <property type="match status" value="1"/>
</dbReference>
<evidence type="ECO:0000256" key="1">
    <source>
        <dbReference type="SAM" id="MobiDB-lite"/>
    </source>
</evidence>
<evidence type="ECO:0000259" key="2">
    <source>
        <dbReference type="SMART" id="SM01126"/>
    </source>
</evidence>
<dbReference type="InterPro" id="IPR024445">
    <property type="entry name" value="Tnp_ISXO2-like"/>
</dbReference>
<keyword evidence="4" id="KW-1185">Reference proteome</keyword>
<feature type="compositionally biased region" description="Polar residues" evidence="1">
    <location>
        <begin position="73"/>
        <end position="92"/>
    </location>
</feature>
<dbReference type="PANTHER" id="PTHR47163">
    <property type="entry name" value="DDE_TNP_IS1595 DOMAIN-CONTAINING PROTEIN"/>
    <property type="match status" value="1"/>
</dbReference>
<dbReference type="InterPro" id="IPR053164">
    <property type="entry name" value="IS1016-like_transposase"/>
</dbReference>
<evidence type="ECO:0000313" key="4">
    <source>
        <dbReference type="Proteomes" id="UP001281761"/>
    </source>
</evidence>
<dbReference type="PANTHER" id="PTHR47163:SF2">
    <property type="entry name" value="SI:DKEY-17M8.2"/>
    <property type="match status" value="1"/>
</dbReference>
<dbReference type="Proteomes" id="UP001281761">
    <property type="component" value="Unassembled WGS sequence"/>
</dbReference>
<proteinExistence type="predicted"/>
<organism evidence="3 4">
    <name type="scientific">Blattamonas nauphoetae</name>
    <dbReference type="NCBI Taxonomy" id="2049346"/>
    <lineage>
        <taxon>Eukaryota</taxon>
        <taxon>Metamonada</taxon>
        <taxon>Preaxostyla</taxon>
        <taxon>Oxymonadida</taxon>
        <taxon>Blattamonas</taxon>
    </lineage>
</organism>
<evidence type="ECO:0000313" key="3">
    <source>
        <dbReference type="EMBL" id="KAK2945592.1"/>
    </source>
</evidence>
<protein>
    <submittedName>
        <fullName evidence="3">ISXO2-like transposase domain containing protein</fullName>
    </submittedName>
</protein>
<comment type="caution">
    <text evidence="3">The sequence shown here is derived from an EMBL/GenBank/DDBJ whole genome shotgun (WGS) entry which is preliminary data.</text>
</comment>
<feature type="compositionally biased region" description="Polar residues" evidence="1">
    <location>
        <begin position="10"/>
        <end position="19"/>
    </location>
</feature>
<feature type="compositionally biased region" description="Polar residues" evidence="1">
    <location>
        <begin position="41"/>
        <end position="54"/>
    </location>
</feature>
<accession>A0ABQ9X1M6</accession>
<feature type="domain" description="ISXO2-like transposase" evidence="2">
    <location>
        <begin position="121"/>
        <end position="247"/>
    </location>
</feature>